<dbReference type="SUPFAM" id="SSF55961">
    <property type="entry name" value="Bet v1-like"/>
    <property type="match status" value="1"/>
</dbReference>
<reference evidence="2 3" key="1">
    <citation type="submission" date="2024-01" db="EMBL/GenBank/DDBJ databases">
        <title>Complete genome of Cladobotryum mycophilum ATHUM6906.</title>
        <authorList>
            <person name="Christinaki A.C."/>
            <person name="Myridakis A.I."/>
            <person name="Kouvelis V.N."/>
        </authorList>
    </citation>
    <scope>NUCLEOTIDE SEQUENCE [LARGE SCALE GENOMIC DNA]</scope>
    <source>
        <strain evidence="2 3">ATHUM6906</strain>
    </source>
</reference>
<dbReference type="InterPro" id="IPR005031">
    <property type="entry name" value="COQ10_START"/>
</dbReference>
<gene>
    <name evidence="2" type="ORF">PT974_11985</name>
</gene>
<dbReference type="Gene3D" id="3.30.530.20">
    <property type="match status" value="2"/>
</dbReference>
<dbReference type="CDD" id="cd07822">
    <property type="entry name" value="SRPBCC_4"/>
    <property type="match status" value="1"/>
</dbReference>
<accession>A0ABR0S6S4</accession>
<organism evidence="2 3">
    <name type="scientific">Cladobotryum mycophilum</name>
    <dbReference type="NCBI Taxonomy" id="491253"/>
    <lineage>
        <taxon>Eukaryota</taxon>
        <taxon>Fungi</taxon>
        <taxon>Dikarya</taxon>
        <taxon>Ascomycota</taxon>
        <taxon>Pezizomycotina</taxon>
        <taxon>Sordariomycetes</taxon>
        <taxon>Hypocreomycetidae</taxon>
        <taxon>Hypocreales</taxon>
        <taxon>Hypocreaceae</taxon>
        <taxon>Cladobotryum</taxon>
    </lineage>
</organism>
<evidence type="ECO:0000313" key="2">
    <source>
        <dbReference type="EMBL" id="KAK5987851.1"/>
    </source>
</evidence>
<keyword evidence="3" id="KW-1185">Reference proteome</keyword>
<evidence type="ECO:0000313" key="3">
    <source>
        <dbReference type="Proteomes" id="UP001338125"/>
    </source>
</evidence>
<dbReference type="EMBL" id="JAVFKD010000016">
    <property type="protein sequence ID" value="KAK5987851.1"/>
    <property type="molecule type" value="Genomic_DNA"/>
</dbReference>
<sequence length="218" mass="24344">MANATWPPAQGLTTIHVPLQQTVLTLSASIIIDAPAALVWEILLNTGDYGEWNTWCPKITVHSQPDSVNPSDDPQFNKLRKDTSFTLHVVMNSAQSSKVTLTQLRVTDISTPNDPGSYVPTELLGKDGLFTADLTKIYRVAWKGEGKYAMMGLRAERFHEIIILGEKSCEVRTWENQGGVPAYAVRWLYQKALDAKFLDWCNDLKKYSEQKANGQGTD</sequence>
<name>A0ABR0S6S4_9HYPO</name>
<dbReference type="Proteomes" id="UP001338125">
    <property type="component" value="Unassembled WGS sequence"/>
</dbReference>
<dbReference type="InterPro" id="IPR023393">
    <property type="entry name" value="START-like_dom_sf"/>
</dbReference>
<protein>
    <recommendedName>
        <fullName evidence="1">Coenzyme Q-binding protein COQ10 START domain-containing protein</fullName>
    </recommendedName>
</protein>
<proteinExistence type="predicted"/>
<feature type="domain" description="Coenzyme Q-binding protein COQ10 START" evidence="1">
    <location>
        <begin position="32"/>
        <end position="96"/>
    </location>
</feature>
<dbReference type="Pfam" id="PF03364">
    <property type="entry name" value="Polyketide_cyc"/>
    <property type="match status" value="1"/>
</dbReference>
<comment type="caution">
    <text evidence="2">The sequence shown here is derived from an EMBL/GenBank/DDBJ whole genome shotgun (WGS) entry which is preliminary data.</text>
</comment>
<evidence type="ECO:0000259" key="1">
    <source>
        <dbReference type="Pfam" id="PF03364"/>
    </source>
</evidence>